<keyword evidence="3" id="KW-0560">Oxidoreductase</keyword>
<sequence length="310" mass="34976">MSALRERGVLLRARWAVLVVLVFGSALQVSCDGDGGKQWELPKPDYRRDVDCSADYGKANEWDGGGGGGFVEGCHPKVCNRMVFDDFLDEEGVAKLRSMAERAIEAGRGNGGRPGPTIVDINSGFLRDDEGLEMIYEGEEGSDIFTKEEYKFYGDVIERIRRTVGAENGLGEGFPVFTAPTFITRIKFDVEWRPKSMHDVYWMPHVDKNNTGHYDYSGLLYLTTYGEDFEGSMFEFVELSDEETTEQQIVPKRGRLISFTAGNENPHRLNLIEGGTRFVLSFWFSCDMDKRFENFLDGKGHDSFERGGEL</sequence>
<comment type="cofactor">
    <cofactor evidence="1">
        <name>L-ascorbate</name>
        <dbReference type="ChEBI" id="CHEBI:38290"/>
    </cofactor>
</comment>
<proteinExistence type="predicted"/>
<dbReference type="PANTHER" id="PTHR14650:SF1">
    <property type="entry name" value="2-OXOGLUTARATE AND IRON-DEPENDENT OXYGENASE DOMAIN-CONTAINING PROTEIN 3"/>
    <property type="match status" value="1"/>
</dbReference>
<dbReference type="AlphaFoldDB" id="A0A9W7AZX2"/>
<feature type="signal peptide" evidence="4">
    <location>
        <begin position="1"/>
        <end position="31"/>
    </location>
</feature>
<evidence type="ECO:0000256" key="1">
    <source>
        <dbReference type="ARBA" id="ARBA00001961"/>
    </source>
</evidence>
<dbReference type="GO" id="GO:0005506">
    <property type="term" value="F:iron ion binding"/>
    <property type="evidence" value="ECO:0007669"/>
    <property type="project" value="InterPro"/>
</dbReference>
<dbReference type="GO" id="GO:0051213">
    <property type="term" value="F:dioxygenase activity"/>
    <property type="evidence" value="ECO:0007669"/>
    <property type="project" value="UniProtKB-KW"/>
</dbReference>
<dbReference type="InterPro" id="IPR044862">
    <property type="entry name" value="Pro_4_hyd_alph_FE2OG_OXY"/>
</dbReference>
<dbReference type="GO" id="GO:0016020">
    <property type="term" value="C:membrane"/>
    <property type="evidence" value="ECO:0007669"/>
    <property type="project" value="TreeGrafter"/>
</dbReference>
<organism evidence="6 7">
    <name type="scientific">Triparma strigata</name>
    <dbReference type="NCBI Taxonomy" id="1606541"/>
    <lineage>
        <taxon>Eukaryota</taxon>
        <taxon>Sar</taxon>
        <taxon>Stramenopiles</taxon>
        <taxon>Ochrophyta</taxon>
        <taxon>Bolidophyceae</taxon>
        <taxon>Parmales</taxon>
        <taxon>Triparmaceae</taxon>
        <taxon>Triparma</taxon>
    </lineage>
</organism>
<dbReference type="Proteomes" id="UP001165085">
    <property type="component" value="Unassembled WGS sequence"/>
</dbReference>
<evidence type="ECO:0000256" key="3">
    <source>
        <dbReference type="ARBA" id="ARBA00023002"/>
    </source>
</evidence>
<gene>
    <name evidence="6" type="ORF">TrST_g11752</name>
</gene>
<evidence type="ECO:0000259" key="5">
    <source>
        <dbReference type="SMART" id="SM00702"/>
    </source>
</evidence>
<keyword evidence="4" id="KW-0732">Signal</keyword>
<feature type="chain" id="PRO_5040775465" description="Prolyl 4-hydroxylase alpha subunit domain-containing protein" evidence="4">
    <location>
        <begin position="32"/>
        <end position="310"/>
    </location>
</feature>
<evidence type="ECO:0000256" key="2">
    <source>
        <dbReference type="ARBA" id="ARBA00022964"/>
    </source>
</evidence>
<dbReference type="InterPro" id="IPR039210">
    <property type="entry name" value="OGFOD3"/>
</dbReference>
<evidence type="ECO:0000256" key="4">
    <source>
        <dbReference type="SAM" id="SignalP"/>
    </source>
</evidence>
<evidence type="ECO:0000313" key="7">
    <source>
        <dbReference type="Proteomes" id="UP001165085"/>
    </source>
</evidence>
<dbReference type="SMART" id="SM00702">
    <property type="entry name" value="P4Hc"/>
    <property type="match status" value="1"/>
</dbReference>
<comment type="caution">
    <text evidence="6">The sequence shown here is derived from an EMBL/GenBank/DDBJ whole genome shotgun (WGS) entry which is preliminary data.</text>
</comment>
<feature type="domain" description="Prolyl 4-hydroxylase alpha subunit" evidence="5">
    <location>
        <begin position="79"/>
        <end position="285"/>
    </location>
</feature>
<keyword evidence="2" id="KW-0223">Dioxygenase</keyword>
<dbReference type="GO" id="GO:0031418">
    <property type="term" value="F:L-ascorbic acid binding"/>
    <property type="evidence" value="ECO:0007669"/>
    <property type="project" value="InterPro"/>
</dbReference>
<dbReference type="InterPro" id="IPR006620">
    <property type="entry name" value="Pro_4_hyd_alph"/>
</dbReference>
<name>A0A9W7AZX2_9STRA</name>
<dbReference type="EMBL" id="BRXY01000255">
    <property type="protein sequence ID" value="GMH81146.1"/>
    <property type="molecule type" value="Genomic_DNA"/>
</dbReference>
<protein>
    <recommendedName>
        <fullName evidence="5">Prolyl 4-hydroxylase alpha subunit domain-containing protein</fullName>
    </recommendedName>
</protein>
<dbReference type="GO" id="GO:0016705">
    <property type="term" value="F:oxidoreductase activity, acting on paired donors, with incorporation or reduction of molecular oxygen"/>
    <property type="evidence" value="ECO:0007669"/>
    <property type="project" value="InterPro"/>
</dbReference>
<accession>A0A9W7AZX2</accession>
<dbReference type="PANTHER" id="PTHR14650">
    <property type="entry name" value="PROLYL HYDROXYLASE-RELATED"/>
    <property type="match status" value="1"/>
</dbReference>
<dbReference type="Pfam" id="PF13640">
    <property type="entry name" value="2OG-FeII_Oxy_3"/>
    <property type="match status" value="1"/>
</dbReference>
<evidence type="ECO:0000313" key="6">
    <source>
        <dbReference type="EMBL" id="GMH81146.1"/>
    </source>
</evidence>
<keyword evidence="7" id="KW-1185">Reference proteome</keyword>
<dbReference type="Gene3D" id="2.60.120.620">
    <property type="entry name" value="q2cbj1_9rhob like domain"/>
    <property type="match status" value="1"/>
</dbReference>
<reference evidence="7" key="1">
    <citation type="journal article" date="2023" name="Commun. Biol.">
        <title>Genome analysis of Parmales, the sister group of diatoms, reveals the evolutionary specialization of diatoms from phago-mixotrophs to photoautotrophs.</title>
        <authorList>
            <person name="Ban H."/>
            <person name="Sato S."/>
            <person name="Yoshikawa S."/>
            <person name="Yamada K."/>
            <person name="Nakamura Y."/>
            <person name="Ichinomiya M."/>
            <person name="Sato N."/>
            <person name="Blanc-Mathieu R."/>
            <person name="Endo H."/>
            <person name="Kuwata A."/>
            <person name="Ogata H."/>
        </authorList>
    </citation>
    <scope>NUCLEOTIDE SEQUENCE [LARGE SCALE GENOMIC DNA]</scope>
    <source>
        <strain evidence="7">NIES 3701</strain>
    </source>
</reference>
<dbReference type="OrthoDB" id="427071at2759"/>